<dbReference type="Pfam" id="PF13460">
    <property type="entry name" value="NAD_binding_10"/>
    <property type="match status" value="1"/>
</dbReference>
<proteinExistence type="predicted"/>
<organism evidence="2 3">
    <name type="scientific">Vibrio ostreae</name>
    <dbReference type="NCBI Taxonomy" id="2841925"/>
    <lineage>
        <taxon>Bacteria</taxon>
        <taxon>Pseudomonadati</taxon>
        <taxon>Pseudomonadota</taxon>
        <taxon>Gammaproteobacteria</taxon>
        <taxon>Vibrionales</taxon>
        <taxon>Vibrionaceae</taxon>
        <taxon>Vibrio</taxon>
    </lineage>
</organism>
<dbReference type="Proteomes" id="UP000694232">
    <property type="component" value="Chromosome 1"/>
</dbReference>
<dbReference type="InterPro" id="IPR016040">
    <property type="entry name" value="NAD(P)-bd_dom"/>
</dbReference>
<keyword evidence="3" id="KW-1185">Reference proteome</keyword>
<sequence>MVSSAKPTHCVMIAGASGLVGSHTLDQLLRHAAIDQVIALTRFPLKVQHDKLSEVISPVLDTKDGVKAAITIQLGIIALGTTLKQAGSKSALELVDYTLVCQVAQRMKEAGVTRLAVVSSYGASPNSMSHYLRCKGRAEQTISQMGFEQVIFVRPGPLLGKRKEIRASELWLQRFMTFGRYLMLGELKNFIPISAKDVAAVMIDGLLNDQHAPVTCLNSQAMCRVLTKTDKSL</sequence>
<accession>A0A975UC30</accession>
<dbReference type="KEGG" id="vos:KNV97_11855"/>
<dbReference type="RefSeq" id="WP_218563203.1">
    <property type="nucleotide sequence ID" value="NZ_CP076643.1"/>
</dbReference>
<evidence type="ECO:0000313" key="2">
    <source>
        <dbReference type="EMBL" id="QXO18907.1"/>
    </source>
</evidence>
<dbReference type="PANTHER" id="PTHR14097">
    <property type="entry name" value="OXIDOREDUCTASE HTATIP2"/>
    <property type="match status" value="1"/>
</dbReference>
<dbReference type="PANTHER" id="PTHR14097:SF7">
    <property type="entry name" value="OXIDOREDUCTASE HTATIP2"/>
    <property type="match status" value="1"/>
</dbReference>
<dbReference type="EMBL" id="CP076643">
    <property type="protein sequence ID" value="QXO18907.1"/>
    <property type="molecule type" value="Genomic_DNA"/>
</dbReference>
<feature type="domain" description="NAD(P)-binding" evidence="1">
    <location>
        <begin position="15"/>
        <end position="204"/>
    </location>
</feature>
<protein>
    <submittedName>
        <fullName evidence="2">NAD(P)H-binding protein</fullName>
    </submittedName>
</protein>
<reference evidence="2" key="1">
    <citation type="submission" date="2021-06" db="EMBL/GenBank/DDBJ databases">
        <title>Vibrio nov. sp., novel gut bacterium isolated from Yellow Sea oyster.</title>
        <authorList>
            <person name="Muhammad N."/>
            <person name="Nguyen T.H."/>
            <person name="Lee Y.-J."/>
            <person name="Ko J."/>
            <person name="Kim S.-G."/>
        </authorList>
    </citation>
    <scope>NUCLEOTIDE SEQUENCE</scope>
    <source>
        <strain evidence="2">OG9-811</strain>
    </source>
</reference>
<evidence type="ECO:0000313" key="3">
    <source>
        <dbReference type="Proteomes" id="UP000694232"/>
    </source>
</evidence>
<gene>
    <name evidence="2" type="ORF">KNV97_11855</name>
</gene>
<dbReference type="AlphaFoldDB" id="A0A975UC30"/>
<name>A0A975UC30_9VIBR</name>
<evidence type="ECO:0000259" key="1">
    <source>
        <dbReference type="Pfam" id="PF13460"/>
    </source>
</evidence>